<feature type="transmembrane region" description="Helical" evidence="1">
    <location>
        <begin position="54"/>
        <end position="73"/>
    </location>
</feature>
<keyword evidence="1" id="KW-0812">Transmembrane</keyword>
<organism evidence="2 3">
    <name type="scientific">Burkholderia ubonensis</name>
    <dbReference type="NCBI Taxonomy" id="101571"/>
    <lineage>
        <taxon>Bacteria</taxon>
        <taxon>Pseudomonadati</taxon>
        <taxon>Pseudomonadota</taxon>
        <taxon>Betaproteobacteria</taxon>
        <taxon>Burkholderiales</taxon>
        <taxon>Burkholderiaceae</taxon>
        <taxon>Burkholderia</taxon>
        <taxon>Burkholderia cepacia complex</taxon>
    </lineage>
</organism>
<sequence>MLTVSIGIGSGKLWAVRLFRWLSFGAMALYLPLLALACYLNAGRSPIDPDLAFVMFVFAVVKLPCLMIIYRAIRQLRWLDPDSLPHEWEPPLRQR</sequence>
<dbReference type="Proteomes" id="UP000065504">
    <property type="component" value="Unassembled WGS sequence"/>
</dbReference>
<evidence type="ECO:0000256" key="1">
    <source>
        <dbReference type="SAM" id="Phobius"/>
    </source>
</evidence>
<evidence type="ECO:0000313" key="2">
    <source>
        <dbReference type="EMBL" id="KWK77891.1"/>
    </source>
</evidence>
<proteinExistence type="predicted"/>
<keyword evidence="1" id="KW-0472">Membrane</keyword>
<protein>
    <submittedName>
        <fullName evidence="2">Uncharacterized protein</fullName>
    </submittedName>
</protein>
<feature type="transmembrane region" description="Helical" evidence="1">
    <location>
        <begin position="21"/>
        <end position="42"/>
    </location>
</feature>
<dbReference type="AlphaFoldDB" id="A0A107IV47"/>
<comment type="caution">
    <text evidence="2">The sequence shown here is derived from an EMBL/GenBank/DDBJ whole genome shotgun (WGS) entry which is preliminary data.</text>
</comment>
<accession>A0A107IV47</accession>
<gene>
    <name evidence="2" type="ORF">WM16_10965</name>
</gene>
<name>A0A107IV47_9BURK</name>
<evidence type="ECO:0000313" key="3">
    <source>
        <dbReference type="Proteomes" id="UP000065504"/>
    </source>
</evidence>
<reference evidence="2 3" key="1">
    <citation type="submission" date="2015-11" db="EMBL/GenBank/DDBJ databases">
        <title>Expanding the genomic diversity of Burkholderia species for the development of highly accurate diagnostics.</title>
        <authorList>
            <person name="Sahl J."/>
            <person name="Keim P."/>
            <person name="Wagner D."/>
        </authorList>
    </citation>
    <scope>NUCLEOTIDE SEQUENCE [LARGE SCALE GENOMIC DNA]</scope>
    <source>
        <strain evidence="2 3">MSMB782WGS</strain>
    </source>
</reference>
<dbReference type="EMBL" id="LPLU01000060">
    <property type="protein sequence ID" value="KWK77891.1"/>
    <property type="molecule type" value="Genomic_DNA"/>
</dbReference>
<keyword evidence="1" id="KW-1133">Transmembrane helix</keyword>